<protein>
    <recommendedName>
        <fullName evidence="6">P-selectin glycoprotein ligand 1</fullName>
    </recommendedName>
</protein>
<reference evidence="4" key="2">
    <citation type="submission" date="2025-08" db="UniProtKB">
        <authorList>
            <consortium name="Ensembl"/>
        </authorList>
    </citation>
    <scope>IDENTIFICATION</scope>
</reference>
<dbReference type="GO" id="GO:0005886">
    <property type="term" value="C:plasma membrane"/>
    <property type="evidence" value="ECO:0007669"/>
    <property type="project" value="TreeGrafter"/>
</dbReference>
<feature type="region of interest" description="Disordered" evidence="1">
    <location>
        <begin position="24"/>
        <end position="126"/>
    </location>
</feature>
<dbReference type="PANTHER" id="PTHR17384:SF7">
    <property type="entry name" value="P-SELECTIN GLYCOPROTEIN LIGAND 1"/>
    <property type="match status" value="1"/>
</dbReference>
<keyword evidence="5" id="KW-1185">Reference proteome</keyword>
<dbReference type="InterPro" id="IPR026195">
    <property type="entry name" value="PSGL-1"/>
</dbReference>
<keyword evidence="2" id="KW-0472">Membrane</keyword>
<keyword evidence="2" id="KW-0812">Transmembrane</keyword>
<feature type="compositionally biased region" description="Low complexity" evidence="1">
    <location>
        <begin position="68"/>
        <end position="82"/>
    </location>
</feature>
<evidence type="ECO:0008006" key="6">
    <source>
        <dbReference type="Google" id="ProtNLM"/>
    </source>
</evidence>
<sequence>MLPRSVKVCLLLLWGTSGLFSPKSLSVSVPVTSNPTSTSDPNATSEHLSTEPDAWSVSAAAEEETTDDSVAASVSVATSSSTPEQRQAFTAGDTGDSHSSTDLRTPTTTPASPPKSPPATAGQPCSMRGRMSQCLIAIASLAGLAAIFMVSTVVLCAKLSTRPSKGRKQQPATEMMCISSLLPEKNYTYTRQRNPVPNGVLVIHNVTDSDEEGGDNLTLSSFLPENDRFV</sequence>
<dbReference type="PANTHER" id="PTHR17384">
    <property type="entry name" value="P-SELECTIN GLYCOPROTEIN LIGAND-1"/>
    <property type="match status" value="1"/>
</dbReference>
<keyword evidence="3" id="KW-0732">Signal</keyword>
<organism evidence="4 5">
    <name type="scientific">Takifugu rubripes</name>
    <name type="common">Japanese pufferfish</name>
    <name type="synonym">Fugu rubripes</name>
    <dbReference type="NCBI Taxonomy" id="31033"/>
    <lineage>
        <taxon>Eukaryota</taxon>
        <taxon>Metazoa</taxon>
        <taxon>Chordata</taxon>
        <taxon>Craniata</taxon>
        <taxon>Vertebrata</taxon>
        <taxon>Euteleostomi</taxon>
        <taxon>Actinopterygii</taxon>
        <taxon>Neopterygii</taxon>
        <taxon>Teleostei</taxon>
        <taxon>Neoteleostei</taxon>
        <taxon>Acanthomorphata</taxon>
        <taxon>Eupercaria</taxon>
        <taxon>Tetraodontiformes</taxon>
        <taxon>Tetradontoidea</taxon>
        <taxon>Tetraodontidae</taxon>
        <taxon>Takifugu</taxon>
    </lineage>
</organism>
<feature type="chain" id="PRO_5030075225" description="P-selectin glycoprotein ligand 1" evidence="3">
    <location>
        <begin position="19"/>
        <end position="230"/>
    </location>
</feature>
<evidence type="ECO:0000256" key="1">
    <source>
        <dbReference type="SAM" id="MobiDB-lite"/>
    </source>
</evidence>
<dbReference type="Ensembl" id="ENSTRUT00000056950.2">
    <property type="protein sequence ID" value="ENSTRUP00000054509.2"/>
    <property type="gene ID" value="ENSTRUG00000020827.2"/>
</dbReference>
<reference evidence="4 5" key="1">
    <citation type="journal article" date="2011" name="Genome Biol. Evol.">
        <title>Integration of the genetic map and genome assembly of fugu facilitates insights into distinct features of genome evolution in teleosts and mammals.</title>
        <authorList>
            <person name="Kai W."/>
            <person name="Kikuchi K."/>
            <person name="Tohari S."/>
            <person name="Chew A.K."/>
            <person name="Tay A."/>
            <person name="Fujiwara A."/>
            <person name="Hosoya S."/>
            <person name="Suetake H."/>
            <person name="Naruse K."/>
            <person name="Brenner S."/>
            <person name="Suzuki Y."/>
            <person name="Venkatesh B."/>
        </authorList>
    </citation>
    <scope>NUCLEOTIDE SEQUENCE [LARGE SCALE GENOMIC DNA]</scope>
</reference>
<accession>A0A3B5KM95</accession>
<dbReference type="GO" id="GO:0050901">
    <property type="term" value="P:leukocyte tethering or rolling"/>
    <property type="evidence" value="ECO:0007669"/>
    <property type="project" value="TreeGrafter"/>
</dbReference>
<evidence type="ECO:0000256" key="3">
    <source>
        <dbReference type="SAM" id="SignalP"/>
    </source>
</evidence>
<dbReference type="Proteomes" id="UP000005226">
    <property type="component" value="Chromosome 6"/>
</dbReference>
<evidence type="ECO:0000256" key="2">
    <source>
        <dbReference type="SAM" id="Phobius"/>
    </source>
</evidence>
<gene>
    <name evidence="4" type="primary">LOC101077330</name>
</gene>
<dbReference type="AlphaFoldDB" id="A0A3B5KM95"/>
<feature type="compositionally biased region" description="Low complexity" evidence="1">
    <location>
        <begin position="24"/>
        <end position="45"/>
    </location>
</feature>
<dbReference type="GeneTree" id="ENSGT00940000170719"/>
<keyword evidence="2" id="KW-1133">Transmembrane helix</keyword>
<feature type="signal peptide" evidence="3">
    <location>
        <begin position="1"/>
        <end position="18"/>
    </location>
</feature>
<dbReference type="InParanoid" id="A0A3B5KM95"/>
<name>A0A3B5KM95_TAKRU</name>
<proteinExistence type="predicted"/>
<evidence type="ECO:0000313" key="4">
    <source>
        <dbReference type="Ensembl" id="ENSTRUP00000054509.2"/>
    </source>
</evidence>
<feature type="transmembrane region" description="Helical" evidence="2">
    <location>
        <begin position="135"/>
        <end position="157"/>
    </location>
</feature>
<dbReference type="STRING" id="31033.ENSTRUP00000054509"/>
<reference evidence="4" key="3">
    <citation type="submission" date="2025-09" db="UniProtKB">
        <authorList>
            <consortium name="Ensembl"/>
        </authorList>
    </citation>
    <scope>IDENTIFICATION</scope>
</reference>
<evidence type="ECO:0000313" key="5">
    <source>
        <dbReference type="Proteomes" id="UP000005226"/>
    </source>
</evidence>